<dbReference type="EMBL" id="GL349477">
    <property type="protein sequence ID" value="KNC52975.1"/>
    <property type="molecule type" value="Genomic_DNA"/>
</dbReference>
<accession>A0A0L0DL37</accession>
<gene>
    <name evidence="5" type="ORF">AMSG_09150</name>
</gene>
<evidence type="ECO:0000256" key="2">
    <source>
        <dbReference type="ARBA" id="ARBA00007991"/>
    </source>
</evidence>
<dbReference type="GeneID" id="25567668"/>
<evidence type="ECO:0000313" key="5">
    <source>
        <dbReference type="EMBL" id="KNC52975.1"/>
    </source>
</evidence>
<dbReference type="eggNOG" id="KOG2022">
    <property type="taxonomic scope" value="Eukaryota"/>
</dbReference>
<keyword evidence="3" id="KW-0813">Transport</keyword>
<keyword evidence="6" id="KW-1185">Reference proteome</keyword>
<dbReference type="InterPro" id="IPR040520">
    <property type="entry name" value="Importin_rep_3"/>
</dbReference>
<dbReference type="PANTHER" id="PTHR12363">
    <property type="entry name" value="TRANSPORTIN 3 AND IMPORTIN 13"/>
    <property type="match status" value="1"/>
</dbReference>
<name>A0A0L0DL37_THETB</name>
<reference evidence="5 6" key="1">
    <citation type="submission" date="2010-05" db="EMBL/GenBank/DDBJ databases">
        <title>The Genome Sequence of Thecamonas trahens ATCC 50062.</title>
        <authorList>
            <consortium name="The Broad Institute Genome Sequencing Platform"/>
            <person name="Russ C."/>
            <person name="Cuomo C."/>
            <person name="Shea T."/>
            <person name="Young S.K."/>
            <person name="Zeng Q."/>
            <person name="Koehrsen M."/>
            <person name="Haas B."/>
            <person name="Borodovsky M."/>
            <person name="Guigo R."/>
            <person name="Alvarado L."/>
            <person name="Berlin A."/>
            <person name="Bochicchio J."/>
            <person name="Borenstein D."/>
            <person name="Chapman S."/>
            <person name="Chen Z."/>
            <person name="Freedman E."/>
            <person name="Gellesch M."/>
            <person name="Goldberg J."/>
            <person name="Griggs A."/>
            <person name="Gujja S."/>
            <person name="Heilman E."/>
            <person name="Heiman D."/>
            <person name="Hepburn T."/>
            <person name="Howarth C."/>
            <person name="Jen D."/>
            <person name="Larson L."/>
            <person name="Mehta T."/>
            <person name="Park D."/>
            <person name="Pearson M."/>
            <person name="Roberts A."/>
            <person name="Saif S."/>
            <person name="Shenoy N."/>
            <person name="Sisk P."/>
            <person name="Stolte C."/>
            <person name="Sykes S."/>
            <person name="Thomson T."/>
            <person name="Walk T."/>
            <person name="White J."/>
            <person name="Yandava C."/>
            <person name="Burger G."/>
            <person name="Gray M.W."/>
            <person name="Holland P.W.H."/>
            <person name="King N."/>
            <person name="Lang F.B.F."/>
            <person name="Roger A.J."/>
            <person name="Ruiz-Trillo I."/>
            <person name="Lander E."/>
            <person name="Nusbaum C."/>
        </authorList>
    </citation>
    <scope>NUCLEOTIDE SEQUENCE [LARGE SCALE GENOMIC DNA]</scope>
    <source>
        <strain evidence="5 6">ATCC 50062</strain>
    </source>
</reference>
<organism evidence="5 6">
    <name type="scientific">Thecamonas trahens ATCC 50062</name>
    <dbReference type="NCBI Taxonomy" id="461836"/>
    <lineage>
        <taxon>Eukaryota</taxon>
        <taxon>Apusozoa</taxon>
        <taxon>Apusomonadida</taxon>
        <taxon>Apusomonadidae</taxon>
        <taxon>Thecamonas</taxon>
    </lineage>
</organism>
<dbReference type="GO" id="GO:0005737">
    <property type="term" value="C:cytoplasm"/>
    <property type="evidence" value="ECO:0007669"/>
    <property type="project" value="TreeGrafter"/>
</dbReference>
<dbReference type="OMA" id="GHICVET"/>
<proteinExistence type="inferred from homology"/>
<sequence length="969" mass="104567">MQNYMRALEVLSTSEVAEEQQAAQEYMLACQASADGWSLAVELLQLGDEVWGFLGAKMLASKIVNEWLGLEPDARAQLQGMLFQLIRKFDAGPLNVLTRLCIAFAGLLLRELDGFEGVVVYLIGELDDTPTSLVQILTILPEEFQRANVRKAVRSKLRHELLSAAPQRKVLYCLHAWIEYDLPHELVLHSAMLQHAFAALTMPELFAVAVDVVELVLSLPLAKAFRAELSGMASAVANLRDQVLAAHQSGEWEHVKGVGRLAAALCDSELPWLLECELKTAGVLYDILMVCVATPKRSALELSIQAWSDLAHELVKLESDPGRRLSSAAPAALQAFVPVFAQLLEHAFSRARLSLDWERLDSFDTHYWQLVRRDCAELFESCAELLGPVEYFTGALAYLRARIADAQHDTTNTTWREVETALFAIRVASDYLPVDPGEDEYEDVTRTATSGSLRRLSLASQAEAAKMALENSAFSRGRSASEPGLLPSGPGATGGFSAPSYLAAVLNEFGALPSHVRVAKSAIKLVGAFAGRFGGLAPTAMALILPGFDEPGLCTTTASCLRELCSSSADNLVPILGNMVSSLTRAMDKLPLRPQLLALEALGYVIAKAEPGEALGALEVLALPLIEALEAELEHGNVEAAHVLTSLTATLSLLTAACRFVDIRSAVPGRSTPLLCVVERAWPAIEAVATVAHRDEELVVALTQFCGNVLRASSKAFAPHLDVMLSLMTSTYIVQPAAPLLNVIETAVAIHKSTDALRAVLPGTIDGVVTQTLAHFSASDSAISAAPDLVYGFFSLLTAVLRHEPAAVVASDSLNHLFLTGMRALSSQEKTAISSVLRFFDMFFSQEVGGATAAVANAAMQDAFASYGEPLVRFAIEAFAGGLPRSLDTKVADFLFAISFRFPYEVNSLLQQLFGSAADYPQDKFLKALMAARVRGRFRRAVKDFSLQWRGLSNTPYGASLHGSGLLGM</sequence>
<evidence type="ECO:0000256" key="1">
    <source>
        <dbReference type="ARBA" id="ARBA00004123"/>
    </source>
</evidence>
<comment type="subcellular location">
    <subcellularLocation>
        <location evidence="1">Nucleus</location>
    </subcellularLocation>
</comment>
<dbReference type="InterPro" id="IPR011989">
    <property type="entry name" value="ARM-like"/>
</dbReference>
<dbReference type="OrthoDB" id="2016913at2759"/>
<dbReference type="InterPro" id="IPR051345">
    <property type="entry name" value="Importin_beta-like_NTR"/>
</dbReference>
<dbReference type="AlphaFoldDB" id="A0A0L0DL37"/>
<dbReference type="STRING" id="461836.A0A0L0DL37"/>
<comment type="similarity">
    <text evidence="2">Belongs to the importin beta family.</text>
</comment>
<protein>
    <submittedName>
        <fullName evidence="5">Importin-13</fullName>
    </submittedName>
</protein>
<keyword evidence="4" id="KW-0539">Nucleus</keyword>
<dbReference type="RefSeq" id="XP_013754865.1">
    <property type="nucleotide sequence ID" value="XM_013899411.1"/>
</dbReference>
<dbReference type="Gene3D" id="1.25.10.10">
    <property type="entry name" value="Leucine-rich Repeat Variant"/>
    <property type="match status" value="1"/>
</dbReference>
<dbReference type="SUPFAM" id="SSF48371">
    <property type="entry name" value="ARM repeat"/>
    <property type="match status" value="1"/>
</dbReference>
<evidence type="ECO:0000313" key="6">
    <source>
        <dbReference type="Proteomes" id="UP000054408"/>
    </source>
</evidence>
<evidence type="ECO:0000256" key="3">
    <source>
        <dbReference type="ARBA" id="ARBA00022448"/>
    </source>
</evidence>
<evidence type="ECO:0000256" key="4">
    <source>
        <dbReference type="ARBA" id="ARBA00023242"/>
    </source>
</evidence>
<dbReference type="InterPro" id="IPR016024">
    <property type="entry name" value="ARM-type_fold"/>
</dbReference>
<dbReference type="Pfam" id="PF18806">
    <property type="entry name" value="Importin_rep_3"/>
    <property type="match status" value="1"/>
</dbReference>
<dbReference type="GO" id="GO:0006606">
    <property type="term" value="P:protein import into nucleus"/>
    <property type="evidence" value="ECO:0007669"/>
    <property type="project" value="TreeGrafter"/>
</dbReference>
<dbReference type="GO" id="GO:0005634">
    <property type="term" value="C:nucleus"/>
    <property type="evidence" value="ECO:0007669"/>
    <property type="project" value="UniProtKB-SubCell"/>
</dbReference>
<dbReference type="PANTHER" id="PTHR12363:SF33">
    <property type="entry name" value="IMPORTIN-13"/>
    <property type="match status" value="1"/>
</dbReference>
<dbReference type="Proteomes" id="UP000054408">
    <property type="component" value="Unassembled WGS sequence"/>
</dbReference>